<evidence type="ECO:0000313" key="5">
    <source>
        <dbReference type="Proteomes" id="UP001176961"/>
    </source>
</evidence>
<evidence type="ECO:0000259" key="3">
    <source>
        <dbReference type="PROSITE" id="PS50162"/>
    </source>
</evidence>
<dbReference type="Pfam" id="PF13481">
    <property type="entry name" value="AAA_25"/>
    <property type="match status" value="1"/>
</dbReference>
<proteinExistence type="predicted"/>
<dbReference type="GO" id="GO:0007131">
    <property type="term" value="P:reciprocal meiotic recombination"/>
    <property type="evidence" value="ECO:0007669"/>
    <property type="project" value="TreeGrafter"/>
</dbReference>
<dbReference type="PANTHER" id="PTHR46457:SF1">
    <property type="entry name" value="DNA REPAIR PROTEIN RAD51 HOMOLOG 4"/>
    <property type="match status" value="1"/>
</dbReference>
<dbReference type="InterPro" id="IPR051988">
    <property type="entry name" value="HRR_RAD51_Paralog"/>
</dbReference>
<dbReference type="Gene3D" id="3.40.50.300">
    <property type="entry name" value="P-loop containing nucleotide triphosphate hydrolases"/>
    <property type="match status" value="1"/>
</dbReference>
<sequence length="242" mass="27069">MSTKESAVDALVALGVSLTLSTGLTSADAILGNVLQYGKVSQIAGESGVGKTQLCYAVVARFLLHTTFSVAWFDSNGSFRAHRLRQFLLGMEEIDDNAFETLLERVAVTHIADHLELVEALELVDDYFEEYCIRLLVIDNMSEMMDERLLDENMTRTAIMAVITNRIGNLANIGCTVVLISCTVQEDDEKNELYRSWIQQMHGRVILRREREDVRTICSSKMSGDSSIGHFKINRDGLQNVN</sequence>
<keyword evidence="2" id="KW-0539">Nucleus</keyword>
<dbReference type="InterPro" id="IPR027417">
    <property type="entry name" value="P-loop_NTPase"/>
</dbReference>
<dbReference type="PROSITE" id="PS50162">
    <property type="entry name" value="RECA_2"/>
    <property type="match status" value="1"/>
</dbReference>
<dbReference type="GO" id="GO:0003697">
    <property type="term" value="F:single-stranded DNA binding"/>
    <property type="evidence" value="ECO:0007669"/>
    <property type="project" value="TreeGrafter"/>
</dbReference>
<dbReference type="GO" id="GO:0000723">
    <property type="term" value="P:telomere maintenance"/>
    <property type="evidence" value="ECO:0007669"/>
    <property type="project" value="TreeGrafter"/>
</dbReference>
<gene>
    <name evidence="4" type="ORF">CYNAS_LOCUS12163</name>
</gene>
<dbReference type="GO" id="GO:0005657">
    <property type="term" value="C:replication fork"/>
    <property type="evidence" value="ECO:0007669"/>
    <property type="project" value="TreeGrafter"/>
</dbReference>
<dbReference type="GO" id="GO:0000400">
    <property type="term" value="F:four-way junction DNA binding"/>
    <property type="evidence" value="ECO:0007669"/>
    <property type="project" value="TreeGrafter"/>
</dbReference>
<dbReference type="InterPro" id="IPR020588">
    <property type="entry name" value="RecA_ATP-bd"/>
</dbReference>
<dbReference type="SUPFAM" id="SSF52540">
    <property type="entry name" value="P-loop containing nucleoside triphosphate hydrolases"/>
    <property type="match status" value="1"/>
</dbReference>
<protein>
    <recommendedName>
        <fullName evidence="3">RecA family profile 1 domain-containing protein</fullName>
    </recommendedName>
</protein>
<dbReference type="GO" id="GO:0000724">
    <property type="term" value="P:double-strand break repair via homologous recombination"/>
    <property type="evidence" value="ECO:0007669"/>
    <property type="project" value="TreeGrafter"/>
</dbReference>
<comment type="caution">
    <text evidence="4">The sequence shown here is derived from an EMBL/GenBank/DDBJ whole genome shotgun (WGS) entry which is preliminary data.</text>
</comment>
<keyword evidence="5" id="KW-1185">Reference proteome</keyword>
<name>A0AA36GXX6_CYLNA</name>
<dbReference type="GO" id="GO:0140664">
    <property type="term" value="F:ATP-dependent DNA damage sensor activity"/>
    <property type="evidence" value="ECO:0007669"/>
    <property type="project" value="InterPro"/>
</dbReference>
<dbReference type="GO" id="GO:0042148">
    <property type="term" value="P:DNA strand invasion"/>
    <property type="evidence" value="ECO:0007669"/>
    <property type="project" value="TreeGrafter"/>
</dbReference>
<dbReference type="Proteomes" id="UP001176961">
    <property type="component" value="Unassembled WGS sequence"/>
</dbReference>
<feature type="domain" description="RecA family profile 1" evidence="3">
    <location>
        <begin position="16"/>
        <end position="184"/>
    </location>
</feature>
<evidence type="ECO:0000256" key="2">
    <source>
        <dbReference type="ARBA" id="ARBA00023242"/>
    </source>
</evidence>
<dbReference type="GO" id="GO:0033063">
    <property type="term" value="C:Rad51B-Rad51C-Rad51D-XRCC2 complex"/>
    <property type="evidence" value="ECO:0007669"/>
    <property type="project" value="TreeGrafter"/>
</dbReference>
<dbReference type="GO" id="GO:0005524">
    <property type="term" value="F:ATP binding"/>
    <property type="evidence" value="ECO:0007669"/>
    <property type="project" value="InterPro"/>
</dbReference>
<evidence type="ECO:0000256" key="1">
    <source>
        <dbReference type="ARBA" id="ARBA00004123"/>
    </source>
</evidence>
<dbReference type="EMBL" id="CATQJL010000223">
    <property type="protein sequence ID" value="CAJ0600180.1"/>
    <property type="molecule type" value="Genomic_DNA"/>
</dbReference>
<reference evidence="4" key="1">
    <citation type="submission" date="2023-07" db="EMBL/GenBank/DDBJ databases">
        <authorList>
            <consortium name="CYATHOMIX"/>
        </authorList>
    </citation>
    <scope>NUCLEOTIDE SEQUENCE</scope>
    <source>
        <strain evidence="4">N/A</strain>
    </source>
</reference>
<organism evidence="4 5">
    <name type="scientific">Cylicocyclus nassatus</name>
    <name type="common">Nematode worm</name>
    <dbReference type="NCBI Taxonomy" id="53992"/>
    <lineage>
        <taxon>Eukaryota</taxon>
        <taxon>Metazoa</taxon>
        <taxon>Ecdysozoa</taxon>
        <taxon>Nematoda</taxon>
        <taxon>Chromadorea</taxon>
        <taxon>Rhabditida</taxon>
        <taxon>Rhabditina</taxon>
        <taxon>Rhabditomorpha</taxon>
        <taxon>Strongyloidea</taxon>
        <taxon>Strongylidae</taxon>
        <taxon>Cylicocyclus</taxon>
    </lineage>
</organism>
<dbReference type="GO" id="GO:0005815">
    <property type="term" value="C:microtubule organizing center"/>
    <property type="evidence" value="ECO:0007669"/>
    <property type="project" value="TreeGrafter"/>
</dbReference>
<dbReference type="AlphaFoldDB" id="A0AA36GXX6"/>
<evidence type="ECO:0000313" key="4">
    <source>
        <dbReference type="EMBL" id="CAJ0600180.1"/>
    </source>
</evidence>
<dbReference type="PANTHER" id="PTHR46457">
    <property type="entry name" value="DNA REPAIR PROTEIN RAD51 HOMOLOG 4"/>
    <property type="match status" value="1"/>
</dbReference>
<accession>A0AA36GXX6</accession>
<comment type="subcellular location">
    <subcellularLocation>
        <location evidence="1">Nucleus</location>
    </subcellularLocation>
</comment>